<dbReference type="Gene3D" id="1.10.3790.10">
    <property type="entry name" value="NinB"/>
    <property type="match status" value="1"/>
</dbReference>
<proteinExistence type="predicted"/>
<comment type="caution">
    <text evidence="1">The sequence shown here is derived from an EMBL/GenBank/DDBJ whole genome shotgun (WGS) entry which is preliminary data.</text>
</comment>
<gene>
    <name evidence="1" type="ORF">LMG26411_00611</name>
</gene>
<dbReference type="InterPro" id="IPR036619">
    <property type="entry name" value="NinB_sf"/>
</dbReference>
<keyword evidence="2" id="KW-1185">Reference proteome</keyword>
<dbReference type="SUPFAM" id="SSF103370">
    <property type="entry name" value="NinB"/>
    <property type="match status" value="1"/>
</dbReference>
<dbReference type="RefSeq" id="WP_211951825.1">
    <property type="nucleotide sequence ID" value="NZ_CAJPVI010000002.1"/>
</dbReference>
<dbReference type="EMBL" id="CAJPVI010000002">
    <property type="protein sequence ID" value="CAG2132395.1"/>
    <property type="molecule type" value="Genomic_DNA"/>
</dbReference>
<accession>A0ABM8TAY9</accession>
<sequence length="138" mass="15794">MAEVYREIVLRGRADWAEVVSTVRAAAPTMARDGRPLRVILTDDDQDRLEVQVKAYWSSLIEPIAEQVWVEGQRFSEKAWHISMKERFLPARELRLPDGSIKFVQPSIARGEITVREMSQYMTKVAAYAATTHGVQFD</sequence>
<protein>
    <recommendedName>
        <fullName evidence="3">NinB protein</fullName>
    </recommendedName>
</protein>
<dbReference type="Proteomes" id="UP000672657">
    <property type="component" value="Unassembled WGS sequence"/>
</dbReference>
<organism evidence="1 2">
    <name type="scientific">Cupriavidus numazuensis</name>
    <dbReference type="NCBI Taxonomy" id="221992"/>
    <lineage>
        <taxon>Bacteria</taxon>
        <taxon>Pseudomonadati</taxon>
        <taxon>Pseudomonadota</taxon>
        <taxon>Betaproteobacteria</taxon>
        <taxon>Burkholderiales</taxon>
        <taxon>Burkholderiaceae</taxon>
        <taxon>Cupriavidus</taxon>
    </lineage>
</organism>
<reference evidence="1 2" key="1">
    <citation type="submission" date="2021-03" db="EMBL/GenBank/DDBJ databases">
        <authorList>
            <person name="Peeters C."/>
        </authorList>
    </citation>
    <scope>NUCLEOTIDE SEQUENCE [LARGE SCALE GENOMIC DNA]</scope>
    <source>
        <strain evidence="1 2">LMG 26411</strain>
    </source>
</reference>
<evidence type="ECO:0000313" key="2">
    <source>
        <dbReference type="Proteomes" id="UP000672657"/>
    </source>
</evidence>
<evidence type="ECO:0008006" key="3">
    <source>
        <dbReference type="Google" id="ProtNLM"/>
    </source>
</evidence>
<name>A0ABM8TAY9_9BURK</name>
<evidence type="ECO:0000313" key="1">
    <source>
        <dbReference type="EMBL" id="CAG2132395.1"/>
    </source>
</evidence>